<organism evidence="1">
    <name type="scientific">Caldilineaceae bacterium SB0664_bin_27</name>
    <dbReference type="NCBI Taxonomy" id="2605260"/>
    <lineage>
        <taxon>Bacteria</taxon>
        <taxon>Bacillati</taxon>
        <taxon>Chloroflexota</taxon>
        <taxon>Caldilineae</taxon>
        <taxon>Caldilineales</taxon>
        <taxon>Caldilineaceae</taxon>
    </lineage>
</organism>
<dbReference type="EMBL" id="VXRG01000176">
    <property type="protein sequence ID" value="MXY95866.1"/>
    <property type="molecule type" value="Genomic_DNA"/>
</dbReference>
<proteinExistence type="predicted"/>
<protein>
    <submittedName>
        <fullName evidence="1">Uncharacterized protein</fullName>
    </submittedName>
</protein>
<name>A0A6B0YXS0_9CHLR</name>
<accession>A0A6B0YXS0</accession>
<evidence type="ECO:0000313" key="1">
    <source>
        <dbReference type="EMBL" id="MXY95866.1"/>
    </source>
</evidence>
<comment type="caution">
    <text evidence="1">The sequence shown here is derived from an EMBL/GenBank/DDBJ whole genome shotgun (WGS) entry which is preliminary data.</text>
</comment>
<sequence length="313" mass="34511">MPKTLCKSVKLDGSPCLGHGLPQFDGLCIGHAPRDRVLEWRKRGGRNSSTAARSRKSIPEPYESVIQELRQGLSEVREGKITPAQFNAMCNGVRALAQIHRLAVEETELIHSEETEVAAMTIAGAHGDLVILKAAARISAEIDRYRAESLIQQGLAVPEPGTTLSSDAPPALVLTDAGRRRFGLQKLTSYTQDDFDQIEALFDRPQINLEKWTAADQLLSAMHTGIEEAIADLERGPAPVRDPLTGEVLTEPPAGVKVGPVNNDDEINTKAALEILKKQRRKAQLFTRILEFRYRNELSVLRPPSVIMEESEK</sequence>
<gene>
    <name evidence="1" type="ORF">F4Y42_20695</name>
</gene>
<dbReference type="AlphaFoldDB" id="A0A6B0YXS0"/>
<reference evidence="1" key="1">
    <citation type="submission" date="2019-09" db="EMBL/GenBank/DDBJ databases">
        <title>Characterisation of the sponge microbiome using genome-centric metagenomics.</title>
        <authorList>
            <person name="Engelberts J.P."/>
            <person name="Robbins S.J."/>
            <person name="De Goeij J.M."/>
            <person name="Aranda M."/>
            <person name="Bell S.C."/>
            <person name="Webster N.S."/>
        </authorList>
    </citation>
    <scope>NUCLEOTIDE SEQUENCE</scope>
    <source>
        <strain evidence="1">SB0664_bin_27</strain>
    </source>
</reference>